<protein>
    <submittedName>
        <fullName evidence="2">Uncharacterized protein</fullName>
    </submittedName>
</protein>
<sequence length="169" mass="18837">MKKFVLLAIAGLLGACTSTAYNETPEEVRIAFGGGGLVYPIFDRYDAWQDQGKKIVIDGQVISADAFAAFGADNACYTENAVFSPHAASHLGLVRSQEYTEMVAARLPTELKEWFEHHHSYNDWIGFANVSFDLLVDIWPEGACADDPYAARDAWVAKQRQREAERAFR</sequence>
<feature type="chain" id="PRO_5011770864" evidence="1">
    <location>
        <begin position="21"/>
        <end position="169"/>
    </location>
</feature>
<dbReference type="AlphaFoldDB" id="A0A1H2YZ57"/>
<evidence type="ECO:0000256" key="1">
    <source>
        <dbReference type="SAM" id="SignalP"/>
    </source>
</evidence>
<evidence type="ECO:0000313" key="3">
    <source>
        <dbReference type="Proteomes" id="UP000199118"/>
    </source>
</evidence>
<accession>A0A1H2YZ57</accession>
<dbReference type="PROSITE" id="PS51257">
    <property type="entry name" value="PROKAR_LIPOPROTEIN"/>
    <property type="match status" value="1"/>
</dbReference>
<proteinExistence type="predicted"/>
<evidence type="ECO:0000313" key="2">
    <source>
        <dbReference type="EMBL" id="SDX10345.1"/>
    </source>
</evidence>
<reference evidence="2 3" key="1">
    <citation type="submission" date="2016-10" db="EMBL/GenBank/DDBJ databases">
        <authorList>
            <person name="de Groot N.N."/>
        </authorList>
    </citation>
    <scope>NUCLEOTIDE SEQUENCE [LARGE SCALE GENOMIC DNA]</scope>
    <source>
        <strain evidence="2 3">DSM 17890</strain>
    </source>
</reference>
<dbReference type="Proteomes" id="UP000199118">
    <property type="component" value="Unassembled WGS sequence"/>
</dbReference>
<name>A0A1H2YZ57_9RHOB</name>
<keyword evidence="3" id="KW-1185">Reference proteome</keyword>
<feature type="signal peptide" evidence="1">
    <location>
        <begin position="1"/>
        <end position="20"/>
    </location>
</feature>
<keyword evidence="1" id="KW-0732">Signal</keyword>
<dbReference type="RefSeq" id="WP_092681645.1">
    <property type="nucleotide sequence ID" value="NZ_FNMZ01000003.1"/>
</dbReference>
<organism evidence="2 3">
    <name type="scientific">Albimonas donghaensis</name>
    <dbReference type="NCBI Taxonomy" id="356660"/>
    <lineage>
        <taxon>Bacteria</taxon>
        <taxon>Pseudomonadati</taxon>
        <taxon>Pseudomonadota</taxon>
        <taxon>Alphaproteobacteria</taxon>
        <taxon>Rhodobacterales</taxon>
        <taxon>Paracoccaceae</taxon>
        <taxon>Albimonas</taxon>
    </lineage>
</organism>
<dbReference type="EMBL" id="FNMZ01000003">
    <property type="protein sequence ID" value="SDX10345.1"/>
    <property type="molecule type" value="Genomic_DNA"/>
</dbReference>
<gene>
    <name evidence="2" type="ORF">SAMN05444336_103310</name>
</gene>
<dbReference type="OrthoDB" id="8227073at2"/>